<gene>
    <name evidence="11" type="ORF">JI746_12700</name>
</gene>
<protein>
    <submittedName>
        <fullName evidence="11">Multicopper oxidase domain-containing protein</fullName>
    </submittedName>
</protein>
<dbReference type="InterPro" id="IPR009056">
    <property type="entry name" value="Cyt_c-like_dom"/>
</dbReference>
<feature type="signal peptide" evidence="9">
    <location>
        <begin position="1"/>
        <end position="31"/>
    </location>
</feature>
<name>A0ABS1JNW4_9BURK</name>
<organism evidence="11 12">
    <name type="scientific">Ramlibacter alkalitolerans</name>
    <dbReference type="NCBI Taxonomy" id="2039631"/>
    <lineage>
        <taxon>Bacteria</taxon>
        <taxon>Pseudomonadati</taxon>
        <taxon>Pseudomonadota</taxon>
        <taxon>Betaproteobacteria</taxon>
        <taxon>Burkholderiales</taxon>
        <taxon>Comamonadaceae</taxon>
        <taxon>Ramlibacter</taxon>
    </lineage>
</organism>
<dbReference type="InterPro" id="IPR008972">
    <property type="entry name" value="Cupredoxin"/>
</dbReference>
<accession>A0ABS1JNW4</accession>
<dbReference type="RefSeq" id="WP_201689902.1">
    <property type="nucleotide sequence ID" value="NZ_JAEQND010000006.1"/>
</dbReference>
<proteinExistence type="predicted"/>
<keyword evidence="2 7" id="KW-0349">Heme</keyword>
<evidence type="ECO:0000256" key="2">
    <source>
        <dbReference type="ARBA" id="ARBA00022617"/>
    </source>
</evidence>
<dbReference type="InterPro" id="IPR004852">
    <property type="entry name" value="Di-haem_cyt_c_peroxidsae"/>
</dbReference>
<evidence type="ECO:0000256" key="9">
    <source>
        <dbReference type="SAM" id="SignalP"/>
    </source>
</evidence>
<dbReference type="Gene3D" id="2.60.40.420">
    <property type="entry name" value="Cupredoxins - blue copper proteins"/>
    <property type="match status" value="3"/>
</dbReference>
<dbReference type="InterPro" id="IPR051395">
    <property type="entry name" value="Cytochrome_c_Peroxidase/MauG"/>
</dbReference>
<evidence type="ECO:0000256" key="4">
    <source>
        <dbReference type="ARBA" id="ARBA00022729"/>
    </source>
</evidence>
<evidence type="ECO:0000313" key="12">
    <source>
        <dbReference type="Proteomes" id="UP000622707"/>
    </source>
</evidence>
<dbReference type="SUPFAM" id="SSF49503">
    <property type="entry name" value="Cupredoxins"/>
    <property type="match status" value="2"/>
</dbReference>
<dbReference type="EMBL" id="JAEQND010000006">
    <property type="protein sequence ID" value="MBL0425965.1"/>
    <property type="molecule type" value="Genomic_DNA"/>
</dbReference>
<dbReference type="InterPro" id="IPR011706">
    <property type="entry name" value="Cu-oxidase_C"/>
</dbReference>
<dbReference type="Pfam" id="PF03150">
    <property type="entry name" value="CCP_MauG"/>
    <property type="match status" value="2"/>
</dbReference>
<dbReference type="Proteomes" id="UP000622707">
    <property type="component" value="Unassembled WGS sequence"/>
</dbReference>
<evidence type="ECO:0000259" key="10">
    <source>
        <dbReference type="PROSITE" id="PS51007"/>
    </source>
</evidence>
<evidence type="ECO:0000256" key="1">
    <source>
        <dbReference type="ARBA" id="ARBA00004418"/>
    </source>
</evidence>
<dbReference type="PANTHER" id="PTHR30600:SF10">
    <property type="entry name" value="BLL6722 PROTEIN"/>
    <property type="match status" value="1"/>
</dbReference>
<comment type="caution">
    <text evidence="11">The sequence shown here is derived from an EMBL/GenBank/DDBJ whole genome shotgun (WGS) entry which is preliminary data.</text>
</comment>
<evidence type="ECO:0000256" key="3">
    <source>
        <dbReference type="ARBA" id="ARBA00022723"/>
    </source>
</evidence>
<comment type="subcellular location">
    <subcellularLocation>
        <location evidence="1">Periplasm</location>
    </subcellularLocation>
</comment>
<evidence type="ECO:0000256" key="8">
    <source>
        <dbReference type="SAM" id="MobiDB-lite"/>
    </source>
</evidence>
<keyword evidence="5" id="KW-0560">Oxidoreductase</keyword>
<dbReference type="Gene3D" id="1.10.760.10">
    <property type="entry name" value="Cytochrome c-like domain"/>
    <property type="match status" value="2"/>
</dbReference>
<evidence type="ECO:0000256" key="7">
    <source>
        <dbReference type="PROSITE-ProRule" id="PRU00433"/>
    </source>
</evidence>
<feature type="region of interest" description="Disordered" evidence="8">
    <location>
        <begin position="67"/>
        <end position="92"/>
    </location>
</feature>
<reference evidence="11 12" key="1">
    <citation type="journal article" date="2017" name="Int. J. Syst. Evol. Microbiol.">
        <title>Ramlibacter alkalitolerans sp. nov., alkali-tolerant bacterium isolated from soil of ginseng.</title>
        <authorList>
            <person name="Lee D.H."/>
            <person name="Cha C.J."/>
        </authorList>
    </citation>
    <scope>NUCLEOTIDE SEQUENCE [LARGE SCALE GENOMIC DNA]</scope>
    <source>
        <strain evidence="11 12">KACC 19305</strain>
    </source>
</reference>
<sequence>MKRRLGRTLAVFKASALCLGVVGALATQAGALDYFGPPPATDPSAYRDPPPDGDAALKSLYSLPETNLGSYELPNRKYSGREQQREGNMLPPDVQSSVMYPTNGYASPLFGAQPWTQKLLMFEEFGSEKLDPGVQAGTLPFPLPSTGAAPEQDPANLYRSGPSGTSLDGFLKQPGIFPFPTRLANTSSPNPWQSKVEEFLQRALDNPPAEGRPPGEGWAHQRWNEFYPQSFFKTVQAGARVNGGLRDASQLHQYKYGEFGPGGLYHNTTGLPGFDGTTRGITVQIHPNMPVQDHNAVWTFDGTFPPKLLMARYGQPILMRHYNALPIDPAANRGFGLHTITTHEHNGHNPGESDGFANAFFFPGQFYDYRWPLQLAGYDSINTTASEPKAGFPCSPGETLWVNDANPGVKTCQNGRINIRGDWRETMSTHWFHDHMVDFTAQNVYKGNATMMNYYSALDRGNEVLNDGVNLRLPSGSAMPWGNRDYDVNLDVGDKAWDKDGQLWFNPFNTDGFLGDRVTVNWQYAPYLDVRARRYRFRILNGSVSRYFTFALVRQVQGTGGEMPGPAGSGVSYARVPFHMVANDGNILEHAVPFDGSMDLDQDGYLNDHKGQLPTMAVAERYDIVVDFARHGIQPGDKLYLVNVKEHNDGKGSKRDVPLAEVLSGEYQAVIKTDSDGQQKWDNGDPAVGMLMELRVQTYAGTDQSMDPREYEPAKPNQAAGKKMIPLWLDRANPADRQKLMNARRRDFHFGRSNGTDLAPWTIKTDGGAGFATDLRRISAAPQLASGPSDAGFSGDGTLEVWTINTGGGWGHPIHVHFEEGIILKRGGKEPPEWEKWARKDVYRIGNEDDSTSSVELAIQFREFAGTYVEHCHNTQHEDTSMLLRWDVEHPGQHQLMPTPLPTWDGVTYAASAALPTARSGLGSMLAPRLPPANIETYGAIIRPEVREPAIPLPLMSLKTVPVPGPTDAELGDLIVDKEAVIALGKALFWDTRVGSDNKTACASCHFSAGADRRVKNQVNPGTQRMTKDLQLPDPDFTFQLMPGPNYQLQPTDFPLTKFRAGTTGNSPSNRIDINDVASSQGSFNGDFVDVAPADKKSTEMIETCTYTLDGDAFHYGAVNTRQVQPRNALSVINAAFNFRNFWDGRATNTFNGGDPFGPHNPNALVWKIQDGLMQQVKVALPSSALASQAVGPALSETEMSCASRTFAQLGQKILGTPILANQVISPTDSVLGKFVADGKNNPPKYRDLVQKAFNPAYWMWPTVDISEKDAKKIASMDLKKKKAKKPKKFKFTTGQMEANFSLFFALAIQAYEQTLISDDARFDQWAAGDKTIMTDSEKRGFDVFNNKGLCQFCHIGAEFTAASFRNVTEVRLERMDMRNGGTRTYDSGFYNIGVRPTHEDLGLGARGPWGNPFSESLFMTEALDKDAAAAKLGNDFFAWQYMIPERANQVNVAGAFKAPSLRNVELTGPYFHNGGKATLMQVIDHYDRGGDFGQDNAANLSPAIIPLGLTEQEKVDLVSFLLSLTDDRVRMERAPFDHPSICVPNGHVQSSLTSPTGLNAADDMMCLDAVGSGGRTAPITPFMDLSPYQH</sequence>
<dbReference type="InterPro" id="IPR036909">
    <property type="entry name" value="Cyt_c-like_dom_sf"/>
</dbReference>
<dbReference type="SUPFAM" id="SSF46626">
    <property type="entry name" value="Cytochrome c"/>
    <property type="match status" value="2"/>
</dbReference>
<dbReference type="Pfam" id="PF07731">
    <property type="entry name" value="Cu-oxidase_2"/>
    <property type="match status" value="1"/>
</dbReference>
<feature type="chain" id="PRO_5046305921" evidence="9">
    <location>
        <begin position="32"/>
        <end position="1591"/>
    </location>
</feature>
<evidence type="ECO:0000256" key="6">
    <source>
        <dbReference type="ARBA" id="ARBA00023004"/>
    </source>
</evidence>
<evidence type="ECO:0000313" key="11">
    <source>
        <dbReference type="EMBL" id="MBL0425965.1"/>
    </source>
</evidence>
<dbReference type="PROSITE" id="PS51007">
    <property type="entry name" value="CYTC"/>
    <property type="match status" value="1"/>
</dbReference>
<dbReference type="PANTHER" id="PTHR30600">
    <property type="entry name" value="CYTOCHROME C PEROXIDASE-RELATED"/>
    <property type="match status" value="1"/>
</dbReference>
<feature type="domain" description="Cytochrome c" evidence="10">
    <location>
        <begin position="1336"/>
        <end position="1526"/>
    </location>
</feature>
<keyword evidence="3 7" id="KW-0479">Metal-binding</keyword>
<dbReference type="CDD" id="cd13866">
    <property type="entry name" value="CuRO_2_BOD"/>
    <property type="match status" value="1"/>
</dbReference>
<keyword evidence="6 7" id="KW-0408">Iron</keyword>
<keyword evidence="4 9" id="KW-0732">Signal</keyword>
<evidence type="ECO:0000256" key="5">
    <source>
        <dbReference type="ARBA" id="ARBA00023002"/>
    </source>
</evidence>
<keyword evidence="12" id="KW-1185">Reference proteome</keyword>